<reference evidence="12 13" key="1">
    <citation type="submission" date="2023-08" db="EMBL/GenBank/DDBJ databases">
        <title>Transcriptome Analysis of Halomonas alkalicola CICC 11012s to Identify the Genes Involved in Alkaline Tolerances.</title>
        <authorList>
            <person name="Zhai L."/>
        </authorList>
    </citation>
    <scope>NUCLEOTIDE SEQUENCE [LARGE SCALE GENOMIC DNA]</scope>
    <source>
        <strain evidence="12 13">CICC 11012s</strain>
    </source>
</reference>
<feature type="region of interest" description="Disordered" evidence="10">
    <location>
        <begin position="239"/>
        <end position="300"/>
    </location>
</feature>
<dbReference type="EC" id="5.4.2.12" evidence="5"/>
<evidence type="ECO:0000259" key="11">
    <source>
        <dbReference type="Pfam" id="PF06415"/>
    </source>
</evidence>
<dbReference type="InterPro" id="IPR011258">
    <property type="entry name" value="BPG-indep_PGM_N"/>
</dbReference>
<protein>
    <recommendedName>
        <fullName evidence="5">phosphoglycerate mutase (2,3-diphosphoglycerate-independent)</fullName>
        <ecNumber evidence="5">5.4.2.12</ecNumber>
    </recommendedName>
</protein>
<dbReference type="EMBL" id="CP131913">
    <property type="protein sequence ID" value="WLI74090.1"/>
    <property type="molecule type" value="Genomic_DNA"/>
</dbReference>
<feature type="compositionally biased region" description="Basic residues" evidence="10">
    <location>
        <begin position="248"/>
        <end position="263"/>
    </location>
</feature>
<comment type="similarity">
    <text evidence="4">Belongs to the BPG-independent phosphoglycerate mutase family.</text>
</comment>
<comment type="catalytic activity">
    <reaction evidence="1">
        <text>(2R)-2-phosphoglycerate = (2R)-3-phosphoglycerate</text>
        <dbReference type="Rhea" id="RHEA:15901"/>
        <dbReference type="ChEBI" id="CHEBI:58272"/>
        <dbReference type="ChEBI" id="CHEBI:58289"/>
        <dbReference type="EC" id="5.4.2.12"/>
    </reaction>
</comment>
<dbReference type="SUPFAM" id="SSF53649">
    <property type="entry name" value="Alkaline phosphatase-like"/>
    <property type="match status" value="1"/>
</dbReference>
<dbReference type="Pfam" id="PF06415">
    <property type="entry name" value="iPGM_N"/>
    <property type="match status" value="1"/>
</dbReference>
<evidence type="ECO:0000256" key="1">
    <source>
        <dbReference type="ARBA" id="ARBA00000370"/>
    </source>
</evidence>
<sequence length="300" mass="32463">MSHISPRPVALIILDGYGHNPDAAHNAVLAARTPVMDRLQQEHPATLIHTDGRHVGLPEGQMGNSEVGHMNLGAGRVVYQDFTRITKAIEEGDLDLIDALTAPIDAAVAAGRAVHLLGLLSPGGVHSHDDHFIAMAELAARRGAQRIYVHGFLDGRRDMPPKSALASLERANGRLAELVGADNGFVASIIGRYYAMDRDNRWDRVEKAYRLLTEGVGEFEAVSAEEGLRAAYERGETDEFVAATSIPPHRRPGGAGGGRRRHLHELPRRSRPGADPRLRPGKLRRLSSAASARASPPTAW</sequence>
<keyword evidence="7" id="KW-0324">Glycolysis</keyword>
<evidence type="ECO:0000256" key="5">
    <source>
        <dbReference type="ARBA" id="ARBA00012026"/>
    </source>
</evidence>
<evidence type="ECO:0000256" key="2">
    <source>
        <dbReference type="ARBA" id="ARBA00001936"/>
    </source>
</evidence>
<dbReference type="RefSeq" id="WP_305502086.1">
    <property type="nucleotide sequence ID" value="NZ_CP131913.1"/>
</dbReference>
<dbReference type="Gene3D" id="3.40.1450.10">
    <property type="entry name" value="BPG-independent phosphoglycerate mutase, domain B"/>
    <property type="match status" value="1"/>
</dbReference>
<feature type="domain" description="BPG-independent PGAM N-terminal" evidence="11">
    <location>
        <begin position="85"/>
        <end position="246"/>
    </location>
</feature>
<gene>
    <name evidence="12" type="ORF">B6N23_03965</name>
</gene>
<keyword evidence="9" id="KW-0413">Isomerase</keyword>
<evidence type="ECO:0000313" key="13">
    <source>
        <dbReference type="Proteomes" id="UP001235344"/>
    </source>
</evidence>
<dbReference type="InterPro" id="IPR005995">
    <property type="entry name" value="Pgm_bpd_ind"/>
</dbReference>
<name>A0ABY9H6I2_9GAMM</name>
<dbReference type="InterPro" id="IPR036646">
    <property type="entry name" value="PGAM_B_sf"/>
</dbReference>
<organism evidence="12 13">
    <name type="scientific">Halomonas alkalicola</name>
    <dbReference type="NCBI Taxonomy" id="1930622"/>
    <lineage>
        <taxon>Bacteria</taxon>
        <taxon>Pseudomonadati</taxon>
        <taxon>Pseudomonadota</taxon>
        <taxon>Gammaproteobacteria</taxon>
        <taxon>Oceanospirillales</taxon>
        <taxon>Halomonadaceae</taxon>
        <taxon>Halomonas</taxon>
    </lineage>
</organism>
<evidence type="ECO:0000256" key="7">
    <source>
        <dbReference type="ARBA" id="ARBA00023152"/>
    </source>
</evidence>
<dbReference type="PANTHER" id="PTHR31637:SF0">
    <property type="entry name" value="2,3-BISPHOSPHOGLYCERATE-INDEPENDENT PHOSPHOGLYCERATE MUTASE"/>
    <property type="match status" value="1"/>
</dbReference>
<evidence type="ECO:0000256" key="8">
    <source>
        <dbReference type="ARBA" id="ARBA00023211"/>
    </source>
</evidence>
<keyword evidence="13" id="KW-1185">Reference proteome</keyword>
<evidence type="ECO:0000256" key="6">
    <source>
        <dbReference type="ARBA" id="ARBA00022723"/>
    </source>
</evidence>
<evidence type="ECO:0000256" key="9">
    <source>
        <dbReference type="ARBA" id="ARBA00023235"/>
    </source>
</evidence>
<evidence type="ECO:0000256" key="4">
    <source>
        <dbReference type="ARBA" id="ARBA00008819"/>
    </source>
</evidence>
<dbReference type="PANTHER" id="PTHR31637">
    <property type="entry name" value="2,3-BISPHOSPHOGLYCERATE-INDEPENDENT PHOSPHOGLYCERATE MUTASE"/>
    <property type="match status" value="1"/>
</dbReference>
<accession>A0ABY9H6I2</accession>
<keyword evidence="6" id="KW-0479">Metal-binding</keyword>
<evidence type="ECO:0000313" key="12">
    <source>
        <dbReference type="EMBL" id="WLI74090.1"/>
    </source>
</evidence>
<proteinExistence type="inferred from homology"/>
<dbReference type="InterPro" id="IPR017850">
    <property type="entry name" value="Alkaline_phosphatase_core_sf"/>
</dbReference>
<dbReference type="SUPFAM" id="SSF64158">
    <property type="entry name" value="2,3-Bisphosphoglycerate-independent phosphoglycerate mutase, substrate-binding domain"/>
    <property type="match status" value="1"/>
</dbReference>
<evidence type="ECO:0000256" key="3">
    <source>
        <dbReference type="ARBA" id="ARBA00004798"/>
    </source>
</evidence>
<dbReference type="Proteomes" id="UP001235344">
    <property type="component" value="Chromosome"/>
</dbReference>
<evidence type="ECO:0000256" key="10">
    <source>
        <dbReference type="SAM" id="MobiDB-lite"/>
    </source>
</evidence>
<keyword evidence="8" id="KW-0464">Manganese</keyword>
<feature type="compositionally biased region" description="Low complexity" evidence="10">
    <location>
        <begin position="286"/>
        <end position="300"/>
    </location>
</feature>
<comment type="cofactor">
    <cofactor evidence="2">
        <name>Mn(2+)</name>
        <dbReference type="ChEBI" id="CHEBI:29035"/>
    </cofactor>
</comment>
<comment type="pathway">
    <text evidence="3">Carbohydrate degradation; glycolysis; pyruvate from D-glyceraldehyde 3-phosphate: step 3/5.</text>
</comment>
<feature type="compositionally biased region" description="Basic and acidic residues" evidence="10">
    <location>
        <begin position="264"/>
        <end position="278"/>
    </location>
</feature>